<dbReference type="AlphaFoldDB" id="A0A6M4NQB3"/>
<sequence>MGGCMSRVLFPGYWLYQGKVVFTGPTGQPVYVQVFAVATDINMAIDMMQVKHRSLAGGSELRNVELSLCQDLDRHPFIESVLGLENTISRG</sequence>
<reference evidence="1" key="1">
    <citation type="submission" date="2019-10" db="EMBL/GenBank/DDBJ databases">
        <authorList>
            <person name="Zhou D."/>
            <person name="Cheng Q."/>
        </authorList>
    </citation>
    <scope>NUCLEOTIDE SEQUENCE</scope>
    <source>
        <strain evidence="1">1507-17068</strain>
        <plasmid evidence="1">p717068-IMP</plasmid>
    </source>
</reference>
<protein>
    <submittedName>
        <fullName evidence="1">Uncharacterized protein</fullName>
    </submittedName>
</protein>
<keyword evidence="1" id="KW-0614">Plasmid</keyword>
<organism evidence="1">
    <name type="scientific">Aeromonas caviae</name>
    <name type="common">Aeromonas punctata</name>
    <dbReference type="NCBI Taxonomy" id="648"/>
    <lineage>
        <taxon>Bacteria</taxon>
        <taxon>Pseudomonadati</taxon>
        <taxon>Pseudomonadota</taxon>
        <taxon>Gammaproteobacteria</taxon>
        <taxon>Aeromonadales</taxon>
        <taxon>Aeromonadaceae</taxon>
        <taxon>Aeromonas</taxon>
    </lineage>
</organism>
<name>A0A6M4NQB3_AERCA</name>
<evidence type="ECO:0000313" key="1">
    <source>
        <dbReference type="EMBL" id="QJR99733.1"/>
    </source>
</evidence>
<accession>A0A6M4NQB3</accession>
<dbReference type="EMBL" id="MN629346">
    <property type="protein sequence ID" value="QJR99733.1"/>
    <property type="molecule type" value="Genomic_DNA"/>
</dbReference>
<proteinExistence type="predicted"/>
<geneLocation type="plasmid" evidence="1">
    <name>p717068-IMP</name>
</geneLocation>